<organism evidence="1">
    <name type="scientific">Clostridium botulinum B str. Osaka05</name>
    <dbReference type="NCBI Taxonomy" id="1407017"/>
    <lineage>
        <taxon>Bacteria</taxon>
        <taxon>Bacillati</taxon>
        <taxon>Bacillota</taxon>
        <taxon>Clostridia</taxon>
        <taxon>Eubacteriales</taxon>
        <taxon>Clostridiaceae</taxon>
        <taxon>Clostridium</taxon>
    </lineage>
</organism>
<dbReference type="HOGENOM" id="CLU_2877822_0_0_9"/>
<gene>
    <name evidence="1" type="ORF">CBO05P1_265</name>
</gene>
<proteinExistence type="predicted"/>
<dbReference type="EMBL" id="BA000058">
    <property type="protein sequence ID" value="BAO04984.1"/>
    <property type="molecule type" value="Genomic_DNA"/>
</dbReference>
<dbReference type="Proteomes" id="UP000054164">
    <property type="component" value="Unassembled WGS sequence"/>
</dbReference>
<protein>
    <submittedName>
        <fullName evidence="1">Uncharacterized protein</fullName>
    </submittedName>
</protein>
<evidence type="ECO:0000313" key="1">
    <source>
        <dbReference type="EMBL" id="BAO04984.1"/>
    </source>
</evidence>
<accession>A0A060N9M7</accession>
<reference evidence="1" key="1">
    <citation type="submission" date="2013-10" db="EMBL/GenBank/DDBJ databases">
        <title>Draft genome sequence of Clostridium botulinum type B strain Osaka05.</title>
        <authorList>
            <person name="Sakaguchi Y."/>
            <person name="Hosomi K."/>
            <person name="Uchiyama J."/>
            <person name="Ogura Y."/>
            <person name="Sakaguchi M."/>
            <person name="Kohda T."/>
            <person name="Mukamoto M."/>
            <person name="Misawa N."/>
            <person name="Matsuzaki S."/>
            <person name="Hayashi T."/>
            <person name="Kozaki S."/>
        </authorList>
    </citation>
    <scope>NUCLEOTIDE SEQUENCE</scope>
    <source>
        <strain evidence="1">Osaka05</strain>
    </source>
</reference>
<dbReference type="RefSeq" id="WP_030032077.1">
    <property type="nucleotide sequence ID" value="NZ_BA000058.1"/>
</dbReference>
<sequence>METYLSKIEYKWVKSRAKIEGVECVDSFKDLLSPEFYTNGEYVFVWNEKQLYRCKHTERLIKQ</sequence>
<name>A0A060N9M7_CLOBO</name>
<dbReference type="AlphaFoldDB" id="A0A060N9M7"/>